<dbReference type="InterPro" id="IPR010997">
    <property type="entry name" value="HRDC-like_sf"/>
</dbReference>
<dbReference type="InterPro" id="IPR044876">
    <property type="entry name" value="HRDC_dom_sf"/>
</dbReference>
<keyword evidence="3" id="KW-1185">Reference proteome</keyword>
<dbReference type="Gene3D" id="1.10.150.80">
    <property type="entry name" value="HRDC domain"/>
    <property type="match status" value="1"/>
</dbReference>
<dbReference type="AlphaFoldDB" id="U7D7I8"/>
<dbReference type="GO" id="GO:0006139">
    <property type="term" value="P:nucleobase-containing compound metabolic process"/>
    <property type="evidence" value="ECO:0007669"/>
    <property type="project" value="InterPro"/>
</dbReference>
<dbReference type="PANTHER" id="PTHR47649">
    <property type="entry name" value="RIBONUCLEASE D"/>
    <property type="match status" value="1"/>
</dbReference>
<dbReference type="InterPro" id="IPR036397">
    <property type="entry name" value="RNaseH_sf"/>
</dbReference>
<dbReference type="InterPro" id="IPR012337">
    <property type="entry name" value="RNaseH-like_sf"/>
</dbReference>
<dbReference type="EMBL" id="ASJR01000003">
    <property type="protein sequence ID" value="ERP38920.1"/>
    <property type="molecule type" value="Genomic_DNA"/>
</dbReference>
<dbReference type="SMART" id="SM00474">
    <property type="entry name" value="35EXOc"/>
    <property type="match status" value="1"/>
</dbReference>
<organism evidence="2 3">
    <name type="scientific">Chitinivibrio alkaliphilus ACht1</name>
    <dbReference type="NCBI Taxonomy" id="1313304"/>
    <lineage>
        <taxon>Bacteria</taxon>
        <taxon>Pseudomonadati</taxon>
        <taxon>Fibrobacterota</taxon>
        <taxon>Chitinivibrionia</taxon>
        <taxon>Chitinivibrionales</taxon>
        <taxon>Chitinivibrionaceae</taxon>
        <taxon>Chitinivibrio</taxon>
    </lineage>
</organism>
<dbReference type="Proteomes" id="UP000017148">
    <property type="component" value="Unassembled WGS sequence"/>
</dbReference>
<accession>U7D7I8</accession>
<dbReference type="PANTHER" id="PTHR47649:SF1">
    <property type="entry name" value="RIBONUCLEASE D"/>
    <property type="match status" value="1"/>
</dbReference>
<dbReference type="CDD" id="cd06142">
    <property type="entry name" value="RNaseD_exo"/>
    <property type="match status" value="1"/>
</dbReference>
<dbReference type="SUPFAM" id="SSF53098">
    <property type="entry name" value="Ribonuclease H-like"/>
    <property type="match status" value="1"/>
</dbReference>
<protein>
    <submittedName>
        <fullName evidence="2">Ribonuclease D</fullName>
    </submittedName>
</protein>
<dbReference type="PROSITE" id="PS50967">
    <property type="entry name" value="HRDC"/>
    <property type="match status" value="1"/>
</dbReference>
<gene>
    <name evidence="2" type="ORF">CALK_0408</name>
</gene>
<dbReference type="InterPro" id="IPR051086">
    <property type="entry name" value="RNase_D-like"/>
</dbReference>
<sequence>MTKYINDDASLEQMCRLLLSHKRIAVDTEFIWTKTYFPLLGIIQIGTEDETFVVDYPAITSWEPFAEVLQKKSVCKIFHDAPQDISILKEYVSPDITGIFDTQRAGAMLGEGEAVSLENLVAAYTGIRLAKTETRTDWLKRPLDPAQLAYARDDVKYLVSITEQLLSRAHDHGIETWVYNEMESLEDVYLFAYESNVERQFLKQASRLAPRYHERLYRLISFMENTARKENVTRTRVLRRQIIPRLVKGWFSSLEELRKSKILSPRMTNRYGSDIITALHGDTPRLPAEMKEHLRSITKRTARESSLSRLLLTLITDLAQRKEIAPSLVCTKRECDMRAARYYRKGEIPLFSGWRGDFLNPFLHDFFTYGREEGFTEKTVSTTVSAGGSHAKTL</sequence>
<dbReference type="Gene3D" id="3.30.420.10">
    <property type="entry name" value="Ribonuclease H-like superfamily/Ribonuclease H"/>
    <property type="match status" value="1"/>
</dbReference>
<name>U7D7I8_9BACT</name>
<dbReference type="STRING" id="1313304.CALK_0408"/>
<dbReference type="InterPro" id="IPR002121">
    <property type="entry name" value="HRDC_dom"/>
</dbReference>
<proteinExistence type="predicted"/>
<dbReference type="OrthoDB" id="9800549at2"/>
<dbReference type="eggNOG" id="COG0349">
    <property type="taxonomic scope" value="Bacteria"/>
</dbReference>
<evidence type="ECO:0000313" key="3">
    <source>
        <dbReference type="Proteomes" id="UP000017148"/>
    </source>
</evidence>
<dbReference type="GO" id="GO:0008408">
    <property type="term" value="F:3'-5' exonuclease activity"/>
    <property type="evidence" value="ECO:0007669"/>
    <property type="project" value="InterPro"/>
</dbReference>
<dbReference type="Pfam" id="PF01612">
    <property type="entry name" value="DNA_pol_A_exo1"/>
    <property type="match status" value="1"/>
</dbReference>
<evidence type="ECO:0000259" key="1">
    <source>
        <dbReference type="PROSITE" id="PS50967"/>
    </source>
</evidence>
<dbReference type="GO" id="GO:0003676">
    <property type="term" value="F:nucleic acid binding"/>
    <property type="evidence" value="ECO:0007669"/>
    <property type="project" value="InterPro"/>
</dbReference>
<feature type="domain" description="HRDC" evidence="1">
    <location>
        <begin position="209"/>
        <end position="289"/>
    </location>
</feature>
<evidence type="ECO:0000313" key="2">
    <source>
        <dbReference type="EMBL" id="ERP38920.1"/>
    </source>
</evidence>
<comment type="caution">
    <text evidence="2">The sequence shown here is derived from an EMBL/GenBank/DDBJ whole genome shotgun (WGS) entry which is preliminary data.</text>
</comment>
<reference evidence="2 3" key="1">
    <citation type="journal article" date="2013" name="Environ. Microbiol.">
        <title>Genome analysis of Chitinivibrio alkaliphilus gen. nov., sp. nov., a novel extremely haloalkaliphilic anaerobic chitinolytic bacterium from the candidate phylum Termite Group 3.</title>
        <authorList>
            <person name="Sorokin D.Y."/>
            <person name="Gumerov V.M."/>
            <person name="Rakitin A.L."/>
            <person name="Beletsky A.V."/>
            <person name="Damste J.S."/>
            <person name="Muyzer G."/>
            <person name="Mardanov A.V."/>
            <person name="Ravin N.V."/>
        </authorList>
    </citation>
    <scope>NUCLEOTIDE SEQUENCE [LARGE SCALE GENOMIC DNA]</scope>
    <source>
        <strain evidence="2 3">ACht1</strain>
    </source>
</reference>
<dbReference type="InterPro" id="IPR002562">
    <property type="entry name" value="3'-5'_exonuclease_dom"/>
</dbReference>
<dbReference type="RefSeq" id="WP_022635948.1">
    <property type="nucleotide sequence ID" value="NZ_ASJR01000003.1"/>
</dbReference>
<dbReference type="SUPFAM" id="SSF47819">
    <property type="entry name" value="HRDC-like"/>
    <property type="match status" value="1"/>
</dbReference>
<dbReference type="GO" id="GO:0000166">
    <property type="term" value="F:nucleotide binding"/>
    <property type="evidence" value="ECO:0007669"/>
    <property type="project" value="InterPro"/>
</dbReference>